<dbReference type="Proteomes" id="UP000321750">
    <property type="component" value="Unassembled WGS sequence"/>
</dbReference>
<dbReference type="PANTHER" id="PTHR43162:SF1">
    <property type="entry name" value="PRESTALK A DIFFERENTIATION PROTEIN A"/>
    <property type="match status" value="1"/>
</dbReference>
<feature type="domain" description="NmrA-like" evidence="1">
    <location>
        <begin position="3"/>
        <end position="229"/>
    </location>
</feature>
<dbReference type="PANTHER" id="PTHR43162">
    <property type="match status" value="1"/>
</dbReference>
<organism evidence="2 3">
    <name type="scientific">Methylobacterium gnaphalii</name>
    <dbReference type="NCBI Taxonomy" id="1010610"/>
    <lineage>
        <taxon>Bacteria</taxon>
        <taxon>Pseudomonadati</taxon>
        <taxon>Pseudomonadota</taxon>
        <taxon>Alphaproteobacteria</taxon>
        <taxon>Hyphomicrobiales</taxon>
        <taxon>Methylobacteriaceae</taxon>
        <taxon>Methylobacterium</taxon>
    </lineage>
</organism>
<evidence type="ECO:0000313" key="2">
    <source>
        <dbReference type="EMBL" id="GEP09066.1"/>
    </source>
</evidence>
<dbReference type="SUPFAM" id="SSF51735">
    <property type="entry name" value="NAD(P)-binding Rossmann-fold domains"/>
    <property type="match status" value="1"/>
</dbReference>
<dbReference type="Gene3D" id="3.40.50.720">
    <property type="entry name" value="NAD(P)-binding Rossmann-like Domain"/>
    <property type="match status" value="1"/>
</dbReference>
<evidence type="ECO:0000259" key="1">
    <source>
        <dbReference type="Pfam" id="PF05368"/>
    </source>
</evidence>
<accession>A0A512JGL0</accession>
<dbReference type="AlphaFoldDB" id="A0A512JGL0"/>
<dbReference type="InterPro" id="IPR051604">
    <property type="entry name" value="Ergot_Alk_Oxidoreductase"/>
</dbReference>
<reference evidence="2 3" key="1">
    <citation type="submission" date="2019-07" db="EMBL/GenBank/DDBJ databases">
        <title>Whole genome shotgun sequence of Methylobacterium gnaphalii NBRC 107716.</title>
        <authorList>
            <person name="Hosoyama A."/>
            <person name="Uohara A."/>
            <person name="Ohji S."/>
            <person name="Ichikawa N."/>
        </authorList>
    </citation>
    <scope>NUCLEOTIDE SEQUENCE [LARGE SCALE GENOMIC DNA]</scope>
    <source>
        <strain evidence="2 3">NBRC 107716</strain>
    </source>
</reference>
<dbReference type="InterPro" id="IPR008030">
    <property type="entry name" value="NmrA-like"/>
</dbReference>
<sequence>MYAVMGVTGQVGGKVAERLVATAQPVRAVVRDVRKAAAWAERGCEVATADITDAAALARAFAGCAGVFIVIPPLFDPAPGFPEIRAIAAALAEALREARPGKAVMLSTIGAQATEPNLLSQLGIAEAALSALPIPIAFLRAAWFVENAAGDVQAARETGVIASYLQPLDKPVPMVAIADIGHLGADLLGQSWTGRRIVELEGPSRITPNQLAAAFAARLGRPVRAQAVARSEWESRFAAAGARNPEPRARMIDGFNEGWIEFEAGESGSLKGRTGVDEVVAGLVARG</sequence>
<dbReference type="InterPro" id="IPR036291">
    <property type="entry name" value="NAD(P)-bd_dom_sf"/>
</dbReference>
<keyword evidence="3" id="KW-1185">Reference proteome</keyword>
<dbReference type="EMBL" id="BJZV01000004">
    <property type="protein sequence ID" value="GEP09066.1"/>
    <property type="molecule type" value="Genomic_DNA"/>
</dbReference>
<dbReference type="RefSeq" id="WP_147045628.1">
    <property type="nucleotide sequence ID" value="NZ_BJZV01000004.1"/>
</dbReference>
<dbReference type="Gene3D" id="3.90.25.10">
    <property type="entry name" value="UDP-galactose 4-epimerase, domain 1"/>
    <property type="match status" value="1"/>
</dbReference>
<proteinExistence type="predicted"/>
<comment type="caution">
    <text evidence="2">The sequence shown here is derived from an EMBL/GenBank/DDBJ whole genome shotgun (WGS) entry which is preliminary data.</text>
</comment>
<dbReference type="Pfam" id="PF05368">
    <property type="entry name" value="NmrA"/>
    <property type="match status" value="1"/>
</dbReference>
<protein>
    <submittedName>
        <fullName evidence="2">NmrA family transcriptional regulator</fullName>
    </submittedName>
</protein>
<name>A0A512JGL0_9HYPH</name>
<dbReference type="OrthoDB" id="7352262at2"/>
<evidence type="ECO:0000313" key="3">
    <source>
        <dbReference type="Proteomes" id="UP000321750"/>
    </source>
</evidence>
<gene>
    <name evidence="2" type="ORF">MGN01_09110</name>
</gene>